<comment type="caution">
    <text evidence="1">The sequence shown here is derived from an EMBL/GenBank/DDBJ whole genome shotgun (WGS) entry which is preliminary data.</text>
</comment>
<dbReference type="EMBL" id="JAWDGP010000620">
    <property type="protein sequence ID" value="KAK3798850.1"/>
    <property type="molecule type" value="Genomic_DNA"/>
</dbReference>
<dbReference type="Proteomes" id="UP001283361">
    <property type="component" value="Unassembled WGS sequence"/>
</dbReference>
<evidence type="ECO:0000313" key="1">
    <source>
        <dbReference type="EMBL" id="KAK3798850.1"/>
    </source>
</evidence>
<accession>A0AAE1B456</accession>
<proteinExistence type="predicted"/>
<organism evidence="1 2">
    <name type="scientific">Elysia crispata</name>
    <name type="common">lettuce slug</name>
    <dbReference type="NCBI Taxonomy" id="231223"/>
    <lineage>
        <taxon>Eukaryota</taxon>
        <taxon>Metazoa</taxon>
        <taxon>Spiralia</taxon>
        <taxon>Lophotrochozoa</taxon>
        <taxon>Mollusca</taxon>
        <taxon>Gastropoda</taxon>
        <taxon>Heterobranchia</taxon>
        <taxon>Euthyneura</taxon>
        <taxon>Panpulmonata</taxon>
        <taxon>Sacoglossa</taxon>
        <taxon>Placobranchoidea</taxon>
        <taxon>Plakobranchidae</taxon>
        <taxon>Elysia</taxon>
    </lineage>
</organism>
<protein>
    <submittedName>
        <fullName evidence="1">Uncharacterized protein</fullName>
    </submittedName>
</protein>
<name>A0AAE1B456_9GAST</name>
<keyword evidence="2" id="KW-1185">Reference proteome</keyword>
<reference evidence="1" key="1">
    <citation type="journal article" date="2023" name="G3 (Bethesda)">
        <title>A reference genome for the long-term kleptoplast-retaining sea slug Elysia crispata morphotype clarki.</title>
        <authorList>
            <person name="Eastman K.E."/>
            <person name="Pendleton A.L."/>
            <person name="Shaikh M.A."/>
            <person name="Suttiyut T."/>
            <person name="Ogas R."/>
            <person name="Tomko P."/>
            <person name="Gavelis G."/>
            <person name="Widhalm J.R."/>
            <person name="Wisecaver J.H."/>
        </authorList>
    </citation>
    <scope>NUCLEOTIDE SEQUENCE</scope>
    <source>
        <strain evidence="1">ECLA1</strain>
    </source>
</reference>
<evidence type="ECO:0000313" key="2">
    <source>
        <dbReference type="Proteomes" id="UP001283361"/>
    </source>
</evidence>
<dbReference type="AlphaFoldDB" id="A0AAE1B456"/>
<gene>
    <name evidence="1" type="ORF">RRG08_007207</name>
</gene>
<sequence>MFKWTSIDVAKDPATLELVPNLTSVTTKKKFNLLSTTEYTVTPKNTEITFPQPICDNSFVLHEGRTPFAFSYLLNMKGSGSASLVTDAKLTSWESITCDIPANLVS</sequence>